<name>A0A2U2BT12_9PROT</name>
<dbReference type="AlphaFoldDB" id="A0A2U2BT12"/>
<gene>
    <name evidence="2" type="ORF">DDZ18_09515</name>
</gene>
<dbReference type="OrthoDB" id="8478256at2"/>
<evidence type="ECO:0000256" key="1">
    <source>
        <dbReference type="SAM" id="SignalP"/>
    </source>
</evidence>
<sequence length="179" mass="19275">MRSRTLILTAAIALFGASACSSGVREALGADKTTPDEFRVVTIAPLTVPPEYNLRPPQPGELRPEDVYPDQQARRALFGDLEASSATDAEVLFAARAGAADANPNVRALIDGETAAVVRKNQGFADRILFWRDDTYTPDAAEPDGLSAEEALERVRQVTGGGEVEIIRRRSVRSKLPGL</sequence>
<comment type="caution">
    <text evidence="2">The sequence shown here is derived from an EMBL/GenBank/DDBJ whole genome shotgun (WGS) entry which is preliminary data.</text>
</comment>
<protein>
    <submittedName>
        <fullName evidence="2">DUF3035 domain-containing protein</fullName>
    </submittedName>
</protein>
<dbReference type="EMBL" id="QEXV01000004">
    <property type="protein sequence ID" value="PWE17152.1"/>
    <property type="molecule type" value="Genomic_DNA"/>
</dbReference>
<keyword evidence="1" id="KW-0732">Signal</keyword>
<evidence type="ECO:0000313" key="3">
    <source>
        <dbReference type="Proteomes" id="UP000245168"/>
    </source>
</evidence>
<dbReference type="PROSITE" id="PS51257">
    <property type="entry name" value="PROKAR_LIPOPROTEIN"/>
    <property type="match status" value="1"/>
</dbReference>
<dbReference type="RefSeq" id="WP_109253375.1">
    <property type="nucleotide sequence ID" value="NZ_QEXV01000004.1"/>
</dbReference>
<keyword evidence="3" id="KW-1185">Reference proteome</keyword>
<accession>A0A2U2BT12</accession>
<reference evidence="3" key="1">
    <citation type="submission" date="2018-05" db="EMBL/GenBank/DDBJ databases">
        <authorList>
            <person name="Liu B.-T."/>
        </authorList>
    </citation>
    <scope>NUCLEOTIDE SEQUENCE [LARGE SCALE GENOMIC DNA]</scope>
    <source>
        <strain evidence="3">WD6-1</strain>
    </source>
</reference>
<evidence type="ECO:0000313" key="2">
    <source>
        <dbReference type="EMBL" id="PWE17152.1"/>
    </source>
</evidence>
<dbReference type="InterPro" id="IPR021395">
    <property type="entry name" value="DUF3035"/>
</dbReference>
<feature type="chain" id="PRO_5015507626" evidence="1">
    <location>
        <begin position="20"/>
        <end position="179"/>
    </location>
</feature>
<organism evidence="2 3">
    <name type="scientific">Marinicauda salina</name>
    <dbReference type="NCBI Taxonomy" id="2135793"/>
    <lineage>
        <taxon>Bacteria</taxon>
        <taxon>Pseudomonadati</taxon>
        <taxon>Pseudomonadota</taxon>
        <taxon>Alphaproteobacteria</taxon>
        <taxon>Maricaulales</taxon>
        <taxon>Maricaulaceae</taxon>
        <taxon>Marinicauda</taxon>
    </lineage>
</organism>
<dbReference type="Proteomes" id="UP000245168">
    <property type="component" value="Unassembled WGS sequence"/>
</dbReference>
<feature type="signal peptide" evidence="1">
    <location>
        <begin position="1"/>
        <end position="19"/>
    </location>
</feature>
<proteinExistence type="predicted"/>
<dbReference type="Pfam" id="PF11233">
    <property type="entry name" value="DUF3035"/>
    <property type="match status" value="1"/>
</dbReference>